<accession>A0ABV3DWU4</accession>
<evidence type="ECO:0000313" key="2">
    <source>
        <dbReference type="Proteomes" id="UP001551482"/>
    </source>
</evidence>
<name>A0ABV3DWU4_9ACTN</name>
<gene>
    <name evidence="1" type="ORF">AB0C36_42915</name>
</gene>
<evidence type="ECO:0000313" key="1">
    <source>
        <dbReference type="EMBL" id="MEU8140221.1"/>
    </source>
</evidence>
<comment type="caution">
    <text evidence="1">The sequence shown here is derived from an EMBL/GenBank/DDBJ whole genome shotgun (WGS) entry which is preliminary data.</text>
</comment>
<protein>
    <submittedName>
        <fullName evidence="1">Uncharacterized protein</fullName>
    </submittedName>
</protein>
<reference evidence="1 2" key="1">
    <citation type="submission" date="2024-06" db="EMBL/GenBank/DDBJ databases">
        <title>The Natural Products Discovery Center: Release of the First 8490 Sequenced Strains for Exploring Actinobacteria Biosynthetic Diversity.</title>
        <authorList>
            <person name="Kalkreuter E."/>
            <person name="Kautsar S.A."/>
            <person name="Yang D."/>
            <person name="Bader C.D."/>
            <person name="Teijaro C.N."/>
            <person name="Fluegel L."/>
            <person name="Davis C.M."/>
            <person name="Simpson J.R."/>
            <person name="Lauterbach L."/>
            <person name="Steele A.D."/>
            <person name="Gui C."/>
            <person name="Meng S."/>
            <person name="Li G."/>
            <person name="Viehrig K."/>
            <person name="Ye F."/>
            <person name="Su P."/>
            <person name="Kiefer A.F."/>
            <person name="Nichols A."/>
            <person name="Cepeda A.J."/>
            <person name="Yan W."/>
            <person name="Fan B."/>
            <person name="Jiang Y."/>
            <person name="Adhikari A."/>
            <person name="Zheng C.-J."/>
            <person name="Schuster L."/>
            <person name="Cowan T.M."/>
            <person name="Smanski M.J."/>
            <person name="Chevrette M.G."/>
            <person name="De Carvalho L.P.S."/>
            <person name="Shen B."/>
        </authorList>
    </citation>
    <scope>NUCLEOTIDE SEQUENCE [LARGE SCALE GENOMIC DNA]</scope>
    <source>
        <strain evidence="1 2">NPDC048946</strain>
    </source>
</reference>
<keyword evidence="2" id="KW-1185">Reference proteome</keyword>
<dbReference type="Proteomes" id="UP001551482">
    <property type="component" value="Unassembled WGS sequence"/>
</dbReference>
<dbReference type="EMBL" id="JBEZFP010000271">
    <property type="protein sequence ID" value="MEU8140221.1"/>
    <property type="molecule type" value="Genomic_DNA"/>
</dbReference>
<dbReference type="RefSeq" id="WP_358365187.1">
    <property type="nucleotide sequence ID" value="NZ_JBEZFP010000271.1"/>
</dbReference>
<organism evidence="1 2">
    <name type="scientific">Streptodolium elevatio</name>
    <dbReference type="NCBI Taxonomy" id="3157996"/>
    <lineage>
        <taxon>Bacteria</taxon>
        <taxon>Bacillati</taxon>
        <taxon>Actinomycetota</taxon>
        <taxon>Actinomycetes</taxon>
        <taxon>Kitasatosporales</taxon>
        <taxon>Streptomycetaceae</taxon>
        <taxon>Streptodolium</taxon>
    </lineage>
</organism>
<sequence>MNRHWFLTAMRAQSTAFDPSYVTFRPAMHTQTGCEVSRIGRLRSTLPFRMDQIAASTDRARIEIRADDTPRAQAPEI</sequence>
<proteinExistence type="predicted"/>